<evidence type="ECO:0000313" key="1">
    <source>
        <dbReference type="EMBL" id="CRK88276.1"/>
    </source>
</evidence>
<name>A0A1J1HLI9_9DIPT</name>
<keyword evidence="2" id="KW-1185">Reference proteome</keyword>
<organism evidence="1 2">
    <name type="scientific">Clunio marinus</name>
    <dbReference type="NCBI Taxonomy" id="568069"/>
    <lineage>
        <taxon>Eukaryota</taxon>
        <taxon>Metazoa</taxon>
        <taxon>Ecdysozoa</taxon>
        <taxon>Arthropoda</taxon>
        <taxon>Hexapoda</taxon>
        <taxon>Insecta</taxon>
        <taxon>Pterygota</taxon>
        <taxon>Neoptera</taxon>
        <taxon>Endopterygota</taxon>
        <taxon>Diptera</taxon>
        <taxon>Nematocera</taxon>
        <taxon>Chironomoidea</taxon>
        <taxon>Chironomidae</taxon>
        <taxon>Clunio</taxon>
    </lineage>
</organism>
<sequence length="59" mass="7080">MSSQLNKKLVLEIFTFTMLRYAWEKNTKQRKQPKRNELSVILCLLISLLRYSMNCQKLS</sequence>
<proteinExistence type="predicted"/>
<dbReference type="Proteomes" id="UP000183832">
    <property type="component" value="Unassembled WGS sequence"/>
</dbReference>
<accession>A0A1J1HLI9</accession>
<gene>
    <name evidence="1" type="ORF">CLUMA_CG002056</name>
</gene>
<protein>
    <submittedName>
        <fullName evidence="1">CLUMA_CG002056, isoform A</fullName>
    </submittedName>
</protein>
<dbReference type="AlphaFoldDB" id="A0A1J1HLI9"/>
<reference evidence="1 2" key="1">
    <citation type="submission" date="2015-04" db="EMBL/GenBank/DDBJ databases">
        <authorList>
            <person name="Syromyatnikov M.Y."/>
            <person name="Popov V.N."/>
        </authorList>
    </citation>
    <scope>NUCLEOTIDE SEQUENCE [LARGE SCALE GENOMIC DNA]</scope>
</reference>
<evidence type="ECO:0000313" key="2">
    <source>
        <dbReference type="Proteomes" id="UP000183832"/>
    </source>
</evidence>
<dbReference type="EMBL" id="CVRI01000006">
    <property type="protein sequence ID" value="CRK88276.1"/>
    <property type="molecule type" value="Genomic_DNA"/>
</dbReference>